<evidence type="ECO:0000256" key="1">
    <source>
        <dbReference type="ARBA" id="ARBA00022729"/>
    </source>
</evidence>
<evidence type="ECO:0000313" key="3">
    <source>
        <dbReference type="EMBL" id="TPE47488.1"/>
    </source>
</evidence>
<dbReference type="SUPFAM" id="SSF53850">
    <property type="entry name" value="Periplasmic binding protein-like II"/>
    <property type="match status" value="1"/>
</dbReference>
<proteinExistence type="predicted"/>
<feature type="region of interest" description="Disordered" evidence="2">
    <location>
        <begin position="1"/>
        <end position="118"/>
    </location>
</feature>
<evidence type="ECO:0000256" key="2">
    <source>
        <dbReference type="SAM" id="MobiDB-lite"/>
    </source>
</evidence>
<name>A0A501WDM2_9RHOB</name>
<feature type="compositionally biased region" description="Basic and acidic residues" evidence="2">
    <location>
        <begin position="22"/>
        <end position="63"/>
    </location>
</feature>
<dbReference type="Pfam" id="PF01547">
    <property type="entry name" value="SBP_bac_1"/>
    <property type="match status" value="1"/>
</dbReference>
<comment type="caution">
    <text evidence="3">The sequence shown here is derived from an EMBL/GenBank/DDBJ whole genome shotgun (WGS) entry which is preliminary data.</text>
</comment>
<dbReference type="Gene3D" id="3.40.190.10">
    <property type="entry name" value="Periplasmic binding protein-like II"/>
    <property type="match status" value="2"/>
</dbReference>
<evidence type="ECO:0000313" key="4">
    <source>
        <dbReference type="Proteomes" id="UP000319255"/>
    </source>
</evidence>
<feature type="compositionally biased region" description="Polar residues" evidence="2">
    <location>
        <begin position="431"/>
        <end position="440"/>
    </location>
</feature>
<keyword evidence="4" id="KW-1185">Reference proteome</keyword>
<dbReference type="Proteomes" id="UP000319255">
    <property type="component" value="Unassembled WGS sequence"/>
</dbReference>
<reference evidence="3 4" key="1">
    <citation type="submission" date="2019-06" db="EMBL/GenBank/DDBJ databases">
        <title>A novel bacterium of genus Amaricoccus, isolated from marine sediment.</title>
        <authorList>
            <person name="Huang H."/>
            <person name="Mo K."/>
            <person name="Hu Y."/>
        </authorList>
    </citation>
    <scope>NUCLEOTIDE SEQUENCE [LARGE SCALE GENOMIC DNA]</scope>
    <source>
        <strain evidence="3 4">HB172011</strain>
    </source>
</reference>
<dbReference type="PANTHER" id="PTHR30006">
    <property type="entry name" value="THIAMINE-BINDING PERIPLASMIC PROTEIN-RELATED"/>
    <property type="match status" value="1"/>
</dbReference>
<dbReference type="InterPro" id="IPR006059">
    <property type="entry name" value="SBP"/>
</dbReference>
<gene>
    <name evidence="3" type="ORF">FJM51_19945</name>
</gene>
<feature type="region of interest" description="Disordered" evidence="2">
    <location>
        <begin position="430"/>
        <end position="461"/>
    </location>
</feature>
<keyword evidence="1" id="KW-0732">Signal</keyword>
<protein>
    <submittedName>
        <fullName evidence="3">Extracellular solute-binding protein</fullName>
    </submittedName>
</protein>
<sequence length="469" mass="50030">MDQGAGAQALLRECQAPRLTAVRHDPEPLLPGHQREVLARTARHLDGRGTRHPDGLEARGFPDRRRRRSGPRPHDDRFGQRLHRLSRHQEDRAAGEVGRTAGGNPEQEETGSDTDMKRPITALGGLPSDRAAGFGRRDLMRAAGLAALLGASGGLGLGLPAAAQDEALIAAAQEEGHVMLYTASEESIIAALSAAMSDKYGITLEYQRLNSRDVAGRYSAEAEAGKTVADVILTGDPILIDDFSAKGWIAPIDASQIPGFDAWPAEFKNDHSVIVSINPQTVAINTDNLKAPITSWQDLLRPDLKGQIVTVDLKRVGLVAFAAYDLMLKTYGEEFLTKLGQQDPRLFDSGPSAIQQLASGAAAAYFPASTTQSQSMIDMGAPVQAIIPEGEPYTGVMSPVAISANAPSPNAARLFVSFVMSEEGQKILNEHTASPNNTPGTGELKPGFVPPDMESSAANKDKIIQLMGL</sequence>
<dbReference type="EMBL" id="VFRP01000030">
    <property type="protein sequence ID" value="TPE47488.1"/>
    <property type="molecule type" value="Genomic_DNA"/>
</dbReference>
<dbReference type="OrthoDB" id="9766989at2"/>
<dbReference type="AlphaFoldDB" id="A0A501WDM2"/>
<accession>A0A501WDM2</accession>
<organism evidence="3 4">
    <name type="scientific">Amaricoccus solimangrovi</name>
    <dbReference type="NCBI Taxonomy" id="2589815"/>
    <lineage>
        <taxon>Bacteria</taxon>
        <taxon>Pseudomonadati</taxon>
        <taxon>Pseudomonadota</taxon>
        <taxon>Alphaproteobacteria</taxon>
        <taxon>Rhodobacterales</taxon>
        <taxon>Paracoccaceae</taxon>
        <taxon>Amaricoccus</taxon>
    </lineage>
</organism>